<dbReference type="Gene3D" id="2.40.40.10">
    <property type="entry name" value="RlpA-like domain"/>
    <property type="match status" value="1"/>
</dbReference>
<comment type="caution">
    <text evidence="5">The sequence shown here is derived from an EMBL/GenBank/DDBJ whole genome shotgun (WGS) entry which is preliminary data.</text>
</comment>
<comment type="similarity">
    <text evidence="2">Belongs to the cerato-platanin family.</text>
</comment>
<dbReference type="Pfam" id="PF07249">
    <property type="entry name" value="Cerato-platanin"/>
    <property type="match status" value="1"/>
</dbReference>
<evidence type="ECO:0000256" key="1">
    <source>
        <dbReference type="ARBA" id="ARBA00004613"/>
    </source>
</evidence>
<feature type="chain" id="PRO_5034766097" evidence="4">
    <location>
        <begin position="20"/>
        <end position="149"/>
    </location>
</feature>
<dbReference type="CDD" id="cd22778">
    <property type="entry name" value="DPBB_CEPL-like"/>
    <property type="match status" value="1"/>
</dbReference>
<evidence type="ECO:0000256" key="2">
    <source>
        <dbReference type="ARBA" id="ARBA00010421"/>
    </source>
</evidence>
<feature type="signal peptide" evidence="4">
    <location>
        <begin position="1"/>
        <end position="19"/>
    </location>
</feature>
<evidence type="ECO:0000313" key="6">
    <source>
        <dbReference type="Proteomes" id="UP000639403"/>
    </source>
</evidence>
<proteinExistence type="inferred from homology"/>
<dbReference type="GO" id="GO:0005576">
    <property type="term" value="C:extracellular region"/>
    <property type="evidence" value="ECO:0007669"/>
    <property type="project" value="UniProtKB-SubCell"/>
</dbReference>
<dbReference type="InterPro" id="IPR036908">
    <property type="entry name" value="RlpA-like_sf"/>
</dbReference>
<evidence type="ECO:0000313" key="5">
    <source>
        <dbReference type="EMBL" id="KAF9815833.1"/>
    </source>
</evidence>
<evidence type="ECO:0000256" key="3">
    <source>
        <dbReference type="ARBA" id="ARBA00022525"/>
    </source>
</evidence>
<reference evidence="5" key="2">
    <citation type="journal article" name="Front. Microbiol.">
        <title>Degradative Capacity of Two Strains of Rhodonia placenta: From Phenotype to Genotype.</title>
        <authorList>
            <person name="Kolle M."/>
            <person name="Horta M.A.C."/>
            <person name="Nowrousian M."/>
            <person name="Ohm R.A."/>
            <person name="Benz J.P."/>
            <person name="Pilgard A."/>
        </authorList>
    </citation>
    <scope>NUCLEOTIDE SEQUENCE</scope>
    <source>
        <strain evidence="5">FPRL280</strain>
    </source>
</reference>
<evidence type="ECO:0000256" key="4">
    <source>
        <dbReference type="SAM" id="SignalP"/>
    </source>
</evidence>
<protein>
    <submittedName>
        <fullName evidence="5">Uncharacterized protein</fullName>
    </submittedName>
</protein>
<name>A0A8H7U2L5_9APHY</name>
<dbReference type="Proteomes" id="UP000639403">
    <property type="component" value="Unassembled WGS sequence"/>
</dbReference>
<dbReference type="AlphaFoldDB" id="A0A8H7U2L5"/>
<gene>
    <name evidence="5" type="ORF">IEO21_04345</name>
</gene>
<accession>A0A8H7U2L5</accession>
<keyword evidence="3" id="KW-0964">Secreted</keyword>
<reference evidence="5" key="1">
    <citation type="submission" date="2020-11" db="EMBL/GenBank/DDBJ databases">
        <authorList>
            <person name="Koelle M."/>
            <person name="Horta M.A.C."/>
            <person name="Nowrousian M."/>
            <person name="Ohm R.A."/>
            <person name="Benz P."/>
            <person name="Pilgard A."/>
        </authorList>
    </citation>
    <scope>NUCLEOTIDE SEQUENCE</scope>
    <source>
        <strain evidence="5">FPRL280</strain>
    </source>
</reference>
<sequence length="149" mass="16155">MKLTSLLTSALYLVPVVLAQQYNVTYNAFYNDGDSSLSFTACSRLIPTDPVLASFHDFPYIGGTSAITSENTTACGTCWQLDYNGNSIYITAVDTAQAGFFNLTHYAFEKLTDGQTGNYVSAIATEVDSSHCGFCPGVYHSSSEYEQVC</sequence>
<dbReference type="InterPro" id="IPR010829">
    <property type="entry name" value="Cerato-platanin"/>
</dbReference>
<organism evidence="5 6">
    <name type="scientific">Rhodonia placenta</name>
    <dbReference type="NCBI Taxonomy" id="104341"/>
    <lineage>
        <taxon>Eukaryota</taxon>
        <taxon>Fungi</taxon>
        <taxon>Dikarya</taxon>
        <taxon>Basidiomycota</taxon>
        <taxon>Agaricomycotina</taxon>
        <taxon>Agaricomycetes</taxon>
        <taxon>Polyporales</taxon>
        <taxon>Adustoporiaceae</taxon>
        <taxon>Rhodonia</taxon>
    </lineage>
</organism>
<comment type="subcellular location">
    <subcellularLocation>
        <location evidence="1">Secreted</location>
    </subcellularLocation>
</comment>
<dbReference type="EMBL" id="JADOXO010000063">
    <property type="protein sequence ID" value="KAF9815833.1"/>
    <property type="molecule type" value="Genomic_DNA"/>
</dbReference>
<dbReference type="SUPFAM" id="SSF50685">
    <property type="entry name" value="Barwin-like endoglucanases"/>
    <property type="match status" value="1"/>
</dbReference>
<keyword evidence="4" id="KW-0732">Signal</keyword>